<evidence type="ECO:0000256" key="7">
    <source>
        <dbReference type="ARBA" id="ARBA00057176"/>
    </source>
</evidence>
<dbReference type="InterPro" id="IPR011598">
    <property type="entry name" value="bHLH_dom"/>
</dbReference>
<feature type="compositionally biased region" description="Low complexity" evidence="12">
    <location>
        <begin position="231"/>
        <end position="247"/>
    </location>
</feature>
<keyword evidence="6" id="KW-0539">Nucleus</keyword>
<feature type="region of interest" description="Disordered" evidence="12">
    <location>
        <begin position="196"/>
        <end position="288"/>
    </location>
</feature>
<keyword evidence="4" id="KW-0238">DNA-binding</keyword>
<evidence type="ECO:0000256" key="4">
    <source>
        <dbReference type="ARBA" id="ARBA00023125"/>
    </source>
</evidence>
<keyword evidence="2" id="KW-0678">Repressor</keyword>
<evidence type="ECO:0000256" key="3">
    <source>
        <dbReference type="ARBA" id="ARBA00023015"/>
    </source>
</evidence>
<comment type="subunit">
    <text evidence="8">Efficient DNA binding requires dimerization with another bHLH protein. Binds DNA as a homodimer or a heterodimer with MAX.</text>
</comment>
<dbReference type="GO" id="GO:0000981">
    <property type="term" value="F:DNA-binding transcription factor activity, RNA polymerase II-specific"/>
    <property type="evidence" value="ECO:0007669"/>
    <property type="project" value="TreeGrafter"/>
</dbReference>
<feature type="domain" description="BHLH" evidence="13">
    <location>
        <begin position="43"/>
        <end position="95"/>
    </location>
</feature>
<accession>A0A8D8LDK4</accession>
<evidence type="ECO:0000256" key="8">
    <source>
        <dbReference type="ARBA" id="ARBA00062701"/>
    </source>
</evidence>
<organism evidence="14">
    <name type="scientific">Cacopsylla melanoneura</name>
    <dbReference type="NCBI Taxonomy" id="428564"/>
    <lineage>
        <taxon>Eukaryota</taxon>
        <taxon>Metazoa</taxon>
        <taxon>Ecdysozoa</taxon>
        <taxon>Arthropoda</taxon>
        <taxon>Hexapoda</taxon>
        <taxon>Insecta</taxon>
        <taxon>Pterygota</taxon>
        <taxon>Neoptera</taxon>
        <taxon>Paraneoptera</taxon>
        <taxon>Hemiptera</taxon>
        <taxon>Sternorrhyncha</taxon>
        <taxon>Psylloidea</taxon>
        <taxon>Psyllidae</taxon>
        <taxon>Psyllinae</taxon>
        <taxon>Cacopsylla</taxon>
    </lineage>
</organism>
<proteinExistence type="predicted"/>
<evidence type="ECO:0000256" key="2">
    <source>
        <dbReference type="ARBA" id="ARBA00022491"/>
    </source>
</evidence>
<comment type="function">
    <text evidence="7">Binds DNA as a heterodimer with MAX and represses transcription. Binds to the canonical E box sequence 5'-CACGTG-3' and, with higher affinity, to 5'-CACGCG-3'.</text>
</comment>
<reference evidence="14" key="1">
    <citation type="submission" date="2021-05" db="EMBL/GenBank/DDBJ databases">
        <authorList>
            <person name="Alioto T."/>
            <person name="Alioto T."/>
            <person name="Gomez Garrido J."/>
        </authorList>
    </citation>
    <scope>NUCLEOTIDE SEQUENCE</scope>
</reference>
<keyword evidence="3" id="KW-0805">Transcription regulation</keyword>
<name>A0A8D8LDK4_9HEMI</name>
<feature type="compositionally biased region" description="Low complexity" evidence="12">
    <location>
        <begin position="196"/>
        <end position="218"/>
    </location>
</feature>
<dbReference type="Pfam" id="PF00010">
    <property type="entry name" value="HLH"/>
    <property type="match status" value="1"/>
</dbReference>
<dbReference type="SMART" id="SM00353">
    <property type="entry name" value="HLH"/>
    <property type="match status" value="1"/>
</dbReference>
<evidence type="ECO:0000256" key="6">
    <source>
        <dbReference type="ARBA" id="ARBA00023242"/>
    </source>
</evidence>
<feature type="region of interest" description="Disordered" evidence="12">
    <location>
        <begin position="1"/>
        <end position="35"/>
    </location>
</feature>
<dbReference type="InterPro" id="IPR036638">
    <property type="entry name" value="HLH_DNA-bd_sf"/>
</dbReference>
<evidence type="ECO:0000313" key="14">
    <source>
        <dbReference type="EMBL" id="CAG6606523.1"/>
    </source>
</evidence>
<evidence type="ECO:0000259" key="13">
    <source>
        <dbReference type="PROSITE" id="PS50888"/>
    </source>
</evidence>
<evidence type="ECO:0000256" key="12">
    <source>
        <dbReference type="SAM" id="MobiDB-lite"/>
    </source>
</evidence>
<protein>
    <recommendedName>
        <fullName evidence="9">Max-binding protein MNT</fullName>
    </recommendedName>
    <alternativeName>
        <fullName evidence="10">Myc antagonist MNT</fullName>
    </alternativeName>
</protein>
<evidence type="ECO:0000256" key="11">
    <source>
        <dbReference type="SAM" id="Coils"/>
    </source>
</evidence>
<feature type="coiled-coil region" evidence="11">
    <location>
        <begin position="92"/>
        <end position="126"/>
    </location>
</feature>
<evidence type="ECO:0000256" key="10">
    <source>
        <dbReference type="ARBA" id="ARBA00083368"/>
    </source>
</evidence>
<dbReference type="AlphaFoldDB" id="A0A8D8LDK4"/>
<keyword evidence="11" id="KW-0175">Coiled coil</keyword>
<dbReference type="GO" id="GO:0005634">
    <property type="term" value="C:nucleus"/>
    <property type="evidence" value="ECO:0007669"/>
    <property type="project" value="UniProtKB-SubCell"/>
</dbReference>
<keyword evidence="5" id="KW-0804">Transcription</keyword>
<comment type="subcellular location">
    <subcellularLocation>
        <location evidence="1">Nucleus</location>
    </subcellularLocation>
</comment>
<sequence>MNQPTSLTSGGLSTSYTTSGGLSTSPSHGHGMDLMKKRTGMSGIREVHNKLEKNRRAHLKECFEILKRQVPPSQEEKKSSNLSILHSAIRYIQFLRRREREFEHEMERLAREKIHAQQRLALLKKELSARWEHIDFNKLIPDTMEVDIPYESRVGGGDQSSFSRGDHSYMDMEDGEGGGLVIVTNGGGCGGGESTLYSSSSSLSSTMSPLHNPSSHHLPLPPSTHIQVINSTSTMTSSTSSSSSPSSVPIHILPGRTNPSLEPMPLTLHPVTPPSNGSFKHSPPLPPPSPTVIVTDTMSSYSGVKFGTKSPITLSAHQSSAVSPNSRMSISPPGGVIQSGVPVSSLSNGYSSPTSVNPSLGTLAVKSSSPPRSVSTTASVAAVIKCGESVATPKLIALPHSPSTQVLFTSTHNKMLPSTAPTLLPLPSLQPISNHPHPIILKSVPQPPQHTIANGARLVMPQRTPITPATAAVTRIVHK</sequence>
<evidence type="ECO:0000256" key="5">
    <source>
        <dbReference type="ARBA" id="ARBA00023163"/>
    </source>
</evidence>
<feature type="compositionally biased region" description="Low complexity" evidence="12">
    <location>
        <begin position="1"/>
        <end position="29"/>
    </location>
</feature>
<dbReference type="GO" id="GO:0000978">
    <property type="term" value="F:RNA polymerase II cis-regulatory region sequence-specific DNA binding"/>
    <property type="evidence" value="ECO:0007669"/>
    <property type="project" value="TreeGrafter"/>
</dbReference>
<dbReference type="GO" id="GO:0046983">
    <property type="term" value="F:protein dimerization activity"/>
    <property type="evidence" value="ECO:0007669"/>
    <property type="project" value="InterPro"/>
</dbReference>
<evidence type="ECO:0000256" key="1">
    <source>
        <dbReference type="ARBA" id="ARBA00004123"/>
    </source>
</evidence>
<dbReference type="FunFam" id="4.10.280.10:FF:000034">
    <property type="entry name" value="MAX network transcriptional repressor"/>
    <property type="match status" value="1"/>
</dbReference>
<dbReference type="PANTHER" id="PTHR11969">
    <property type="entry name" value="MAX DIMERIZATION, MAD"/>
    <property type="match status" value="1"/>
</dbReference>
<dbReference type="PROSITE" id="PS50888">
    <property type="entry name" value="BHLH"/>
    <property type="match status" value="1"/>
</dbReference>
<evidence type="ECO:0000256" key="9">
    <source>
        <dbReference type="ARBA" id="ARBA00070444"/>
    </source>
</evidence>
<dbReference type="Gene3D" id="4.10.280.10">
    <property type="entry name" value="Helix-loop-helix DNA-binding domain"/>
    <property type="match status" value="1"/>
</dbReference>
<dbReference type="PANTHER" id="PTHR11969:SF99">
    <property type="entry name" value="MAX-BINDING PROTEIN MNT"/>
    <property type="match status" value="1"/>
</dbReference>
<dbReference type="SUPFAM" id="SSF47459">
    <property type="entry name" value="HLH, helix-loop-helix DNA-binding domain"/>
    <property type="match status" value="1"/>
</dbReference>
<dbReference type="EMBL" id="HBUF01003832">
    <property type="protein sequence ID" value="CAG6606523.1"/>
    <property type="molecule type" value="Transcribed_RNA"/>
</dbReference>